<protein>
    <submittedName>
        <fullName evidence="1">Uncharacterized protein</fullName>
    </submittedName>
</protein>
<proteinExistence type="predicted"/>
<gene>
    <name evidence="1" type="ORF">GIB67_026490</name>
</gene>
<reference evidence="1 2" key="1">
    <citation type="journal article" date="2020" name="IScience">
        <title>Genome Sequencing of the Endangered Kingdonia uniflora (Circaeasteraceae, Ranunculales) Reveals Potential Mechanisms of Evolutionary Specialization.</title>
        <authorList>
            <person name="Sun Y."/>
            <person name="Deng T."/>
            <person name="Zhang A."/>
            <person name="Moore M.J."/>
            <person name="Landis J.B."/>
            <person name="Lin N."/>
            <person name="Zhang H."/>
            <person name="Zhang X."/>
            <person name="Huang J."/>
            <person name="Zhang X."/>
            <person name="Sun H."/>
            <person name="Wang H."/>
        </authorList>
    </citation>
    <scope>NUCLEOTIDE SEQUENCE [LARGE SCALE GENOMIC DNA]</scope>
    <source>
        <strain evidence="1">TB1705</strain>
        <tissue evidence="1">Leaf</tissue>
    </source>
</reference>
<accession>A0A7J7P6U6</accession>
<dbReference type="AlphaFoldDB" id="A0A7J7P6U6"/>
<organism evidence="1 2">
    <name type="scientific">Kingdonia uniflora</name>
    <dbReference type="NCBI Taxonomy" id="39325"/>
    <lineage>
        <taxon>Eukaryota</taxon>
        <taxon>Viridiplantae</taxon>
        <taxon>Streptophyta</taxon>
        <taxon>Embryophyta</taxon>
        <taxon>Tracheophyta</taxon>
        <taxon>Spermatophyta</taxon>
        <taxon>Magnoliopsida</taxon>
        <taxon>Ranunculales</taxon>
        <taxon>Circaeasteraceae</taxon>
        <taxon>Kingdonia</taxon>
    </lineage>
</organism>
<dbReference type="Proteomes" id="UP000541444">
    <property type="component" value="Unassembled WGS sequence"/>
</dbReference>
<keyword evidence="2" id="KW-1185">Reference proteome</keyword>
<sequence>MSSIASFLVFMSGDDGSSMRAILEPLTTQRKEYRPRGLQAPKETFDLDPGEHQVMLDYKVSMALQNLKSRLRTNNYDAYETNEERKSKRLKGIKKEDWIEFVDHL</sequence>
<name>A0A7J7P6U6_9MAGN</name>
<evidence type="ECO:0000313" key="2">
    <source>
        <dbReference type="Proteomes" id="UP000541444"/>
    </source>
</evidence>
<comment type="caution">
    <text evidence="1">The sequence shown here is derived from an EMBL/GenBank/DDBJ whole genome shotgun (WGS) entry which is preliminary data.</text>
</comment>
<dbReference type="EMBL" id="JACGCM010000223">
    <property type="protein sequence ID" value="KAF6175002.1"/>
    <property type="molecule type" value="Genomic_DNA"/>
</dbReference>
<evidence type="ECO:0000313" key="1">
    <source>
        <dbReference type="EMBL" id="KAF6175002.1"/>
    </source>
</evidence>
<dbReference type="OrthoDB" id="1913335at2759"/>